<feature type="transmembrane region" description="Helical" evidence="6">
    <location>
        <begin position="94"/>
        <end position="114"/>
    </location>
</feature>
<dbReference type="Pfam" id="PF01292">
    <property type="entry name" value="Ni_hydr_CYTB"/>
    <property type="match status" value="1"/>
</dbReference>
<evidence type="ECO:0000259" key="7">
    <source>
        <dbReference type="Pfam" id="PF01292"/>
    </source>
</evidence>
<dbReference type="RefSeq" id="WP_091843519.1">
    <property type="nucleotide sequence ID" value="NZ_FOCM01000001.1"/>
</dbReference>
<dbReference type="AlphaFoldDB" id="A0A1H8AYA6"/>
<name>A0A1H8AYA6_9RHOB</name>
<comment type="subcellular location">
    <subcellularLocation>
        <location evidence="1">Cell membrane</location>
        <topology evidence="1">Multi-pass membrane protein</topology>
    </subcellularLocation>
</comment>
<dbReference type="InterPro" id="IPR051542">
    <property type="entry name" value="Hydrogenase_cytochrome"/>
</dbReference>
<feature type="domain" description="Cytochrome b561 bacterial/Ni-hydrogenase" evidence="7">
    <location>
        <begin position="6"/>
        <end position="158"/>
    </location>
</feature>
<dbReference type="InterPro" id="IPR011577">
    <property type="entry name" value="Cyt_b561_bac/Ni-Hgenase"/>
</dbReference>
<dbReference type="GO" id="GO:0009055">
    <property type="term" value="F:electron transfer activity"/>
    <property type="evidence" value="ECO:0007669"/>
    <property type="project" value="InterPro"/>
</dbReference>
<proteinExistence type="predicted"/>
<evidence type="ECO:0000313" key="9">
    <source>
        <dbReference type="Proteomes" id="UP000199372"/>
    </source>
</evidence>
<dbReference type="Proteomes" id="UP000199372">
    <property type="component" value="Unassembled WGS sequence"/>
</dbReference>
<keyword evidence="3 6" id="KW-0812">Transmembrane</keyword>
<feature type="transmembrane region" description="Helical" evidence="6">
    <location>
        <begin position="35"/>
        <end position="56"/>
    </location>
</feature>
<dbReference type="EMBL" id="FOCM01000001">
    <property type="protein sequence ID" value="SEM74477.1"/>
    <property type="molecule type" value="Genomic_DNA"/>
</dbReference>
<dbReference type="Gene3D" id="1.20.950.20">
    <property type="entry name" value="Transmembrane di-heme cytochromes, Chain C"/>
    <property type="match status" value="1"/>
</dbReference>
<keyword evidence="9" id="KW-1185">Reference proteome</keyword>
<feature type="transmembrane region" description="Helical" evidence="6">
    <location>
        <begin position="12"/>
        <end position="29"/>
    </location>
</feature>
<accession>A0A1H8AYA6</accession>
<dbReference type="OrthoDB" id="196472at2"/>
<evidence type="ECO:0000256" key="3">
    <source>
        <dbReference type="ARBA" id="ARBA00022692"/>
    </source>
</evidence>
<evidence type="ECO:0000256" key="1">
    <source>
        <dbReference type="ARBA" id="ARBA00004651"/>
    </source>
</evidence>
<keyword evidence="5 6" id="KW-0472">Membrane</keyword>
<dbReference type="PANTHER" id="PTHR30485">
    <property type="entry name" value="NI/FE-HYDROGENASE 1 B-TYPE CYTOCHROME SUBUNIT"/>
    <property type="match status" value="1"/>
</dbReference>
<evidence type="ECO:0000256" key="5">
    <source>
        <dbReference type="ARBA" id="ARBA00023136"/>
    </source>
</evidence>
<dbReference type="InterPro" id="IPR016174">
    <property type="entry name" value="Di-haem_cyt_TM"/>
</dbReference>
<evidence type="ECO:0000256" key="6">
    <source>
        <dbReference type="SAM" id="Phobius"/>
    </source>
</evidence>
<dbReference type="GO" id="GO:0020037">
    <property type="term" value="F:heme binding"/>
    <property type="evidence" value="ECO:0007669"/>
    <property type="project" value="TreeGrafter"/>
</dbReference>
<keyword evidence="2" id="KW-1003">Cell membrane</keyword>
<evidence type="ECO:0000313" key="8">
    <source>
        <dbReference type="EMBL" id="SEM74477.1"/>
    </source>
</evidence>
<keyword evidence="4 6" id="KW-1133">Transmembrane helix</keyword>
<dbReference type="GO" id="GO:0022904">
    <property type="term" value="P:respiratory electron transport chain"/>
    <property type="evidence" value="ECO:0007669"/>
    <property type="project" value="InterPro"/>
</dbReference>
<gene>
    <name evidence="8" type="ORF">SAMN04488011_101318</name>
</gene>
<dbReference type="GO" id="GO:0005886">
    <property type="term" value="C:plasma membrane"/>
    <property type="evidence" value="ECO:0007669"/>
    <property type="project" value="UniProtKB-SubCell"/>
</dbReference>
<reference evidence="9" key="1">
    <citation type="submission" date="2016-10" db="EMBL/GenBank/DDBJ databases">
        <authorList>
            <person name="Varghese N."/>
            <person name="Submissions S."/>
        </authorList>
    </citation>
    <scope>NUCLEOTIDE SEQUENCE [LARGE SCALE GENOMIC DNA]</scope>
    <source>
        <strain evidence="9">DSM 26893</strain>
    </source>
</reference>
<evidence type="ECO:0000256" key="4">
    <source>
        <dbReference type="ARBA" id="ARBA00022989"/>
    </source>
</evidence>
<dbReference type="SUPFAM" id="SSF81342">
    <property type="entry name" value="Transmembrane di-heme cytochromes"/>
    <property type="match status" value="1"/>
</dbReference>
<sequence length="174" mass="19308">MNRIQVWDPAVRVFHWSVVLAFAANALVIDDDSKLHQWVGYFVVGLVLLRILWGFVGSRYARFASFPPSVSGARQQAADMLSGRRDAHAGHTPLGALMIYNLLLALLVVGVSGWLMTTDAFWGVEWPEELHEIAVSWTEISVLVHILAVLYESHRTGVNLPGAMVRGYKDMPPG</sequence>
<evidence type="ECO:0000256" key="2">
    <source>
        <dbReference type="ARBA" id="ARBA00022475"/>
    </source>
</evidence>
<dbReference type="PANTHER" id="PTHR30485:SF2">
    <property type="entry name" value="BLL0597 PROTEIN"/>
    <property type="match status" value="1"/>
</dbReference>
<protein>
    <submittedName>
        <fullName evidence="8">Cytochrome b</fullName>
    </submittedName>
</protein>
<organism evidence="8 9">
    <name type="scientific">Palleronia pelagia</name>
    <dbReference type="NCBI Taxonomy" id="387096"/>
    <lineage>
        <taxon>Bacteria</taxon>
        <taxon>Pseudomonadati</taxon>
        <taxon>Pseudomonadota</taxon>
        <taxon>Alphaproteobacteria</taxon>
        <taxon>Rhodobacterales</taxon>
        <taxon>Roseobacteraceae</taxon>
        <taxon>Palleronia</taxon>
    </lineage>
</organism>